<dbReference type="SUPFAM" id="SSF52540">
    <property type="entry name" value="P-loop containing nucleoside triphosphate hydrolases"/>
    <property type="match status" value="1"/>
</dbReference>
<keyword evidence="2" id="KW-0175">Coiled coil</keyword>
<dbReference type="InterPro" id="IPR058641">
    <property type="entry name" value="GVIN1_dom"/>
</dbReference>
<evidence type="ECO:0000256" key="2">
    <source>
        <dbReference type="SAM" id="Coils"/>
    </source>
</evidence>
<dbReference type="GO" id="GO:0005525">
    <property type="term" value="F:GTP binding"/>
    <property type="evidence" value="ECO:0007669"/>
    <property type="project" value="InterPro"/>
</dbReference>
<dbReference type="Pfam" id="PF25496">
    <property type="entry name" value="URGCP"/>
    <property type="match status" value="1"/>
</dbReference>
<evidence type="ECO:0000256" key="1">
    <source>
        <dbReference type="ARBA" id="ARBA00006828"/>
    </source>
</evidence>
<dbReference type="Pfam" id="PF25683">
    <property type="entry name" value="URGCP_GTPase"/>
    <property type="match status" value="1"/>
</dbReference>
<dbReference type="InterPro" id="IPR030383">
    <property type="entry name" value="G_VLIG_dom"/>
</dbReference>
<sequence>QILGDNVPSDITIDDDELFHFFHENGLDSNKWSPIFIDADIISFSDIRKIKEDKNKLDQIMNHANIKEKEIFSYLFHMEAGTIFSQAEITLEVTKIGLDDANYWIPILAKYFGVRSKLGLQCLGPDSYLTINQFSRNLNETEIIKKLCNVPFGHNFDEWQEKTEAKINIRLTKLKLLFNDLVKMKESNSLPDDLIKQKMYQYLELIQKNGLFSDKDEKKADIFHIIFEEVKSTIKYMDEYKTESKENANENNIKQLVSQCLSGILISDSLNDQCKQRECVLKVPDEIRIQPPIIPEISETHLYFTLEDELCFKSCLETLGYSTTTLINSKGFYGNHSNKEYLTPSKEKGLPLSAIDYTIVPVASCVFDVKNFKFCSDAISKLKTLEEVLLQTKPRAAAIQKLCDDFFSVYGSHINFGVIHFGGIFMFSRKSHEYKNYQGRKNIFHKEINNLNEVKNEITKEINNLNEVKNEIKNDMDISYESGAEYVEPSKVTVIGGSQKESCFSPWRHSLKINTKFWRVIDRGCNMIPAWEILKLNHATEFIDINLITECLSQGWERLVKIESNIPLFTETRDIDKEVNCITSQLESWISDENQLAKCEEHLSLLIQFKEDLHFKTKDPLAFARMVLTHPNMHSYIKSLTSLSENLPFEEVRHMHFLIKHIVSDSWYVNVDFCTKNSNEFTLPPNMFVLQIFEDYLKKLFCEFQGKLPKDASECIPTPMKGIINMVQNISCTLSYTFSELSRYDHTYGELLLMLILVPMEYSNQCKFFNHWYHINASQHILENIKHFEKLSVYKNDLEIQSFLLHLGLSFANTQDDKRKVTCGVFKDFLKDRLHPFILELLESYEDFEKLSTKLSDLFSGVKHKEILGEKTLKSDNDFEKIILEFAHIEQKYASLDLEDNDEIHLGTEINNIILKDLCLEEILSYNFGMKDILTITRSSLKGEEPQTLKEKILYIISKQVMLDYRSRNIQLCITSNDTAESVKSLQCDENRNELEFPDIEMGLEMDNNDEFESILMELIEESDSKQKTQNILHPSDVNVIIMNCCDNILRQIIVQKMAICQLAVPLIFPNFLNNEPVFLLWALRLMNMKWKTQSCGAQDVNTVDYPTPIVSAVRLGELSRSKSKILNDILCNQPHDIFFHRDCKAGNLSRKLSNGIVELAWYLPGGKKEDNFDSLMALANLRADAKNHSKQFELLSKVSSVMLVFLSLETISDPESSLMLKKLSMSNQQLVFIFLGSISHISQEKRMQSFSDFKKVMGDKRFKTVLGSVKGQVKNAASLTAELRKQIHLSLRCNLGTESCTEQLDWETVSDIARCIGIRVDEDNKSCQQGKNMASIIINELQSKDVTTIKEQLLPLQGQLWSEWSRFTKMQARMDGVLGKNQEAYISELHSKKKICREGQYKLVENLTPVMKNFIQNLMQTKNNPEFRISFMQWMKLRLDGISHKELPALQMMYHSLWNDIQDQKIKKLNDTLIRGTQNQLDEVERNLIATSFGLEHFMREVGQVYEAIVENKNDVTDENIFYLLPQFAADLLISGFPLEIMDGDASHMPLTWVKAVFDRLKVGLGDKKLYVISVLGVQSSGKSTLLNTMFGLNFAVSAGRCTKGVFAQLIPVENHLNTELGYDYILVLDTEGLRAPELGKAKLSHDNELATLVIGMGDITILNIKGENTAEIEDILQISVHAFLRMRLVNKSMKLQPGCYFVHQNVPAVNAAEKMLYGYKKLQEQLDIMTIAAAEQENASEIQSFRDVIEFDVKNNVWYFSSLWQGDPPMAPANPSYSEKVLDLKTNLLKYPSQKKINCLTFTDLQHRMTDLWNAILYENFVFSFKNSLEVKSYSHLEEKFSLISWTFRNEVKKWIHGSINEIQSCEEKNISSLHGSLISSLLTCIEDNLSNCKHEMDNFFLSSKDKDILVQWKSNTDIKLQNLSDELKSEAMKTCERHIEMLTAQFVRERKTDSYKKQLQMFVKELVSTNVEEKMSDESLKEMFSEKWNDWIEVLNLEHNELEQDILGDVLTILSDHFKKYSKLLQIEIAKYEPIEIEICDLDYPPIIDEEDFKMRSSIRRVFSFISLAFFDHTSHLIEIRQFTSVILHEIRSYLNEKKGQDYDNTFVWDICNLVKKKIKMFNSESRPYALHINYEIKVTVHILRNVIPHFKIMHRQYRKKNDPQHNLVENFKPQLQKLFFGTYSQCMQEKTAADILSTTMEKAILASLMRDLPRKIAEDFTTSNSAFHTKLKLYAKVMEDLGTMRHFEKYLQYLDNPNISMESWLEVYVGNYCSKINEDGNNNLGNAANELLRNTVMSLINCVKEVKASGNTNCISFQVWLQKYNSIAKRIVPLSDTLFSFLDLQQIEDIDNFEELIMQGLQNIQNKLEKVFSTWSLEDLGGLDENPHMLIAKNILGCQAQCPFCNTICINTIADHAGASHSAPLHHPQCFTGYRDIDSQILVLDSCNVDVAGDRSFRCFETCYKSHKYKEYRTVNEYFASWNISPDTSLEASAYWKWVFCQFSIQFAKHHKAICPEIPHSWRKITWEDAKKSIWSSCYL</sequence>
<evidence type="ECO:0000313" key="5">
    <source>
        <dbReference type="Proteomes" id="UP001497623"/>
    </source>
</evidence>
<name>A0AAV2RHP8_MEGNR</name>
<feature type="domain" description="VLIG-type G" evidence="3">
    <location>
        <begin position="1568"/>
        <end position="1815"/>
    </location>
</feature>
<feature type="coiled-coil region" evidence="2">
    <location>
        <begin position="448"/>
        <end position="475"/>
    </location>
</feature>
<dbReference type="Proteomes" id="UP001497623">
    <property type="component" value="Unassembled WGS sequence"/>
</dbReference>
<comment type="similarity">
    <text evidence="1">Belongs to the TRAFAC class dynamin-like GTPase superfamily. Very large inducible GTPase (VLIG) family.</text>
</comment>
<accession>A0AAV2RHP8</accession>
<evidence type="ECO:0000313" key="4">
    <source>
        <dbReference type="EMBL" id="CAL4126165.1"/>
    </source>
</evidence>
<dbReference type="InterPro" id="IPR027417">
    <property type="entry name" value="P-loop_NTPase"/>
</dbReference>
<dbReference type="EMBL" id="CAXKWB010024274">
    <property type="protein sequence ID" value="CAL4126165.1"/>
    <property type="molecule type" value="Genomic_DNA"/>
</dbReference>
<dbReference type="Pfam" id="PF25974">
    <property type="entry name" value="URGCP_9th"/>
    <property type="match status" value="1"/>
</dbReference>
<reference evidence="4 5" key="1">
    <citation type="submission" date="2024-05" db="EMBL/GenBank/DDBJ databases">
        <authorList>
            <person name="Wallberg A."/>
        </authorList>
    </citation>
    <scope>NUCLEOTIDE SEQUENCE [LARGE SCALE GENOMIC DNA]</scope>
</reference>
<keyword evidence="5" id="KW-1185">Reference proteome</keyword>
<dbReference type="PROSITE" id="PS51717">
    <property type="entry name" value="G_VLIG"/>
    <property type="match status" value="1"/>
</dbReference>
<comment type="caution">
    <text evidence="4">The sequence shown here is derived from an EMBL/GenBank/DDBJ whole genome shotgun (WGS) entry which is preliminary data.</text>
</comment>
<organism evidence="4 5">
    <name type="scientific">Meganyctiphanes norvegica</name>
    <name type="common">Northern krill</name>
    <name type="synonym">Thysanopoda norvegica</name>
    <dbReference type="NCBI Taxonomy" id="48144"/>
    <lineage>
        <taxon>Eukaryota</taxon>
        <taxon>Metazoa</taxon>
        <taxon>Ecdysozoa</taxon>
        <taxon>Arthropoda</taxon>
        <taxon>Crustacea</taxon>
        <taxon>Multicrustacea</taxon>
        <taxon>Malacostraca</taxon>
        <taxon>Eumalacostraca</taxon>
        <taxon>Eucarida</taxon>
        <taxon>Euphausiacea</taxon>
        <taxon>Euphausiidae</taxon>
        <taxon>Meganyctiphanes</taxon>
    </lineage>
</organism>
<dbReference type="PANTHER" id="PTHR14819:SF5">
    <property type="entry name" value="INTERFERON-INDUCED VERY LARGE GTPASE 1"/>
    <property type="match status" value="1"/>
</dbReference>
<gene>
    <name evidence="4" type="ORF">MNOR_LOCUS25430</name>
</gene>
<dbReference type="Gene3D" id="3.40.50.300">
    <property type="entry name" value="P-loop containing nucleotide triphosphate hydrolases"/>
    <property type="match status" value="1"/>
</dbReference>
<protein>
    <recommendedName>
        <fullName evidence="3">VLIG-type G domain-containing protein</fullName>
    </recommendedName>
</protein>
<feature type="non-terminal residue" evidence="4">
    <location>
        <position position="1"/>
    </location>
</feature>
<dbReference type="InterPro" id="IPR057365">
    <property type="entry name" value="URGCP"/>
</dbReference>
<evidence type="ECO:0000259" key="3">
    <source>
        <dbReference type="PROSITE" id="PS51717"/>
    </source>
</evidence>
<proteinExistence type="inferred from homology"/>
<dbReference type="PANTHER" id="PTHR14819">
    <property type="entry name" value="GTP-BINDING"/>
    <property type="match status" value="1"/>
</dbReference>
<dbReference type="InterPro" id="IPR052986">
    <property type="entry name" value="VLIG_GTPase"/>
</dbReference>